<name>A0A7V1BMC4_9GAMM</name>
<comment type="caution">
    <text evidence="2">The sequence shown here is derived from an EMBL/GenBank/DDBJ whole genome shotgun (WGS) entry which is preliminary data.</text>
</comment>
<accession>A0A7V1BMC4</accession>
<feature type="transmembrane region" description="Helical" evidence="1">
    <location>
        <begin position="24"/>
        <end position="43"/>
    </location>
</feature>
<dbReference type="Proteomes" id="UP000885703">
    <property type="component" value="Unassembled WGS sequence"/>
</dbReference>
<sequence>MEVGLKEYFSEILYGIAISKKTQWAIILGIVFFIGISLIGSHLTSNLQFIGPLKGLEDAIASKLLKRYDKVALFALISFWVLAFKCYHRDKKRLW</sequence>
<gene>
    <name evidence="2" type="ORF">ENH64_05390</name>
</gene>
<keyword evidence="1" id="KW-0812">Transmembrane</keyword>
<reference evidence="2" key="1">
    <citation type="journal article" date="2020" name="mSystems">
        <title>Genome- and Community-Level Interaction Insights into Carbon Utilization and Element Cycling Functions of Hydrothermarchaeota in Hydrothermal Sediment.</title>
        <authorList>
            <person name="Zhou Z."/>
            <person name="Liu Y."/>
            <person name="Xu W."/>
            <person name="Pan J."/>
            <person name="Luo Z.H."/>
            <person name="Li M."/>
        </authorList>
    </citation>
    <scope>NUCLEOTIDE SEQUENCE [LARGE SCALE GENOMIC DNA]</scope>
    <source>
        <strain evidence="2">HyVt-324</strain>
    </source>
</reference>
<protein>
    <submittedName>
        <fullName evidence="2">Uncharacterized protein</fullName>
    </submittedName>
</protein>
<evidence type="ECO:0000256" key="1">
    <source>
        <dbReference type="SAM" id="Phobius"/>
    </source>
</evidence>
<dbReference type="EMBL" id="DRFO01000016">
    <property type="protein sequence ID" value="HDZ55896.1"/>
    <property type="molecule type" value="Genomic_DNA"/>
</dbReference>
<feature type="transmembrane region" description="Helical" evidence="1">
    <location>
        <begin position="71"/>
        <end position="87"/>
    </location>
</feature>
<keyword evidence="1" id="KW-0472">Membrane</keyword>
<dbReference type="AlphaFoldDB" id="A0A7V1BMC4"/>
<evidence type="ECO:0000313" key="2">
    <source>
        <dbReference type="EMBL" id="HDZ55896.1"/>
    </source>
</evidence>
<proteinExistence type="predicted"/>
<keyword evidence="1" id="KW-1133">Transmembrane helix</keyword>
<organism evidence="2">
    <name type="scientific">Halopseudomonas xinjiangensis</name>
    <dbReference type="NCBI Taxonomy" id="487184"/>
    <lineage>
        <taxon>Bacteria</taxon>
        <taxon>Pseudomonadati</taxon>
        <taxon>Pseudomonadota</taxon>
        <taxon>Gammaproteobacteria</taxon>
        <taxon>Pseudomonadales</taxon>
        <taxon>Pseudomonadaceae</taxon>
        <taxon>Halopseudomonas</taxon>
    </lineage>
</organism>